<comment type="caution">
    <text evidence="2">The sequence shown here is derived from an EMBL/GenBank/DDBJ whole genome shotgun (WGS) entry which is preliminary data.</text>
</comment>
<evidence type="ECO:0000313" key="2">
    <source>
        <dbReference type="EMBL" id="SEM98648.1"/>
    </source>
</evidence>
<evidence type="ECO:0000259" key="1">
    <source>
        <dbReference type="Pfam" id="PF13280"/>
    </source>
</evidence>
<dbReference type="PANTHER" id="PTHR34580">
    <property type="match status" value="1"/>
</dbReference>
<proteinExistence type="predicted"/>
<dbReference type="EMBL" id="FOCC01000018">
    <property type="protein sequence ID" value="SEM98648.1"/>
    <property type="molecule type" value="Genomic_DNA"/>
</dbReference>
<organism evidence="2 3">
    <name type="scientific">Ligilactobacillus ruminis</name>
    <dbReference type="NCBI Taxonomy" id="1623"/>
    <lineage>
        <taxon>Bacteria</taxon>
        <taxon>Bacillati</taxon>
        <taxon>Bacillota</taxon>
        <taxon>Bacilli</taxon>
        <taxon>Lactobacillales</taxon>
        <taxon>Lactobacillaceae</taxon>
        <taxon>Ligilactobacillus</taxon>
    </lineage>
</organism>
<gene>
    <name evidence="2" type="ORF">SAMN05216431_11813</name>
</gene>
<dbReference type="Proteomes" id="UP000182089">
    <property type="component" value="Unassembled WGS sequence"/>
</dbReference>
<dbReference type="PANTHER" id="PTHR34580:SF1">
    <property type="entry name" value="PROTEIN PAFC"/>
    <property type="match status" value="1"/>
</dbReference>
<accession>A0ABY1AEI2</accession>
<dbReference type="Pfam" id="PF13280">
    <property type="entry name" value="WYL"/>
    <property type="match status" value="1"/>
</dbReference>
<protein>
    <submittedName>
        <fullName evidence="2">WYL domain-containing protein</fullName>
    </submittedName>
</protein>
<sequence>MDISLIKEQVSDLTPKERQLLYAILLLSGEVLDSQTIVDLNDHFDLEKGSQNEKSKKRKAQRWLDDLAQIFNKLDRYEVIKSEQDRAYKLQIVDQAALNFQQILLMVEALLAGRFLAKDDLVQISHALLDQPLKNQRQQNSKKFIEHTLNEKISHYQPVAETVDIEETYQIYQAIMEKAAVEFRYSTPSKKQDSVKKVDPWTIFFNDHYLYLAATEHEEHPNVAYKLYRLDRIFDVKITKNKAYLDNQPQVNYVQSANKGVNEAGPYTVKFNCWHPYNIAIVLDKLPHAKIVKGYTALGQEKDLSQAGLVDAYAFKMGEYATIEAKVYGDQKTDSTKNLMLSLGKDAQVLAPEALAASIKADLKAAYQRYEQ</sequence>
<dbReference type="PROSITE" id="PS52050">
    <property type="entry name" value="WYL"/>
    <property type="match status" value="1"/>
</dbReference>
<name>A0ABY1AEI2_9LACO</name>
<feature type="domain" description="WYL" evidence="1">
    <location>
        <begin position="170"/>
        <end position="238"/>
    </location>
</feature>
<evidence type="ECO:0000313" key="3">
    <source>
        <dbReference type="Proteomes" id="UP000182089"/>
    </source>
</evidence>
<reference evidence="2 3" key="1">
    <citation type="submission" date="2016-10" db="EMBL/GenBank/DDBJ databases">
        <authorList>
            <person name="Varghese N."/>
            <person name="Submissions S."/>
        </authorList>
    </citation>
    <scope>NUCLEOTIDE SEQUENCE [LARGE SCALE GENOMIC DNA]</scope>
    <source>
        <strain evidence="2 3">WC1T17</strain>
    </source>
</reference>
<dbReference type="InterPro" id="IPR026881">
    <property type="entry name" value="WYL_dom"/>
</dbReference>
<dbReference type="InterPro" id="IPR051534">
    <property type="entry name" value="CBASS_pafABC_assoc_protein"/>
</dbReference>